<name>A0A0L0V397_9BASI</name>
<feature type="non-terminal residue" evidence="2">
    <location>
        <position position="138"/>
    </location>
</feature>
<dbReference type="OrthoDB" id="2505635at2759"/>
<gene>
    <name evidence="2" type="ORF">PSTG_13017</name>
</gene>
<proteinExistence type="predicted"/>
<sequence length="138" mass="15564">MLCPSKTPTLSMALPIYISLIRSIYSVRSNDTASQLIPAADRMIEKLKKYLTLAFQKTAPMCAMILDPRIKPRYIEKSHPFLVEHDIATIPPSHILLTFKNEAITFDRSPSKMGERQGSKSNKPIKKLSSIESEIFGE</sequence>
<feature type="region of interest" description="Disordered" evidence="1">
    <location>
        <begin position="108"/>
        <end position="138"/>
    </location>
</feature>
<comment type="caution">
    <text evidence="2">The sequence shown here is derived from an EMBL/GenBank/DDBJ whole genome shotgun (WGS) entry which is preliminary data.</text>
</comment>
<reference evidence="3" key="1">
    <citation type="submission" date="2014-03" db="EMBL/GenBank/DDBJ databases">
        <title>The Genome Sequence of Puccinia striiformis f. sp. tritici PST-78.</title>
        <authorList>
            <consortium name="The Broad Institute Genome Sequencing Platform"/>
            <person name="Cuomo C."/>
            <person name="Hulbert S."/>
            <person name="Chen X."/>
            <person name="Walker B."/>
            <person name="Young S.K."/>
            <person name="Zeng Q."/>
            <person name="Gargeya S."/>
            <person name="Fitzgerald M."/>
            <person name="Haas B."/>
            <person name="Abouelleil A."/>
            <person name="Alvarado L."/>
            <person name="Arachchi H.M."/>
            <person name="Berlin A.M."/>
            <person name="Chapman S.B."/>
            <person name="Goldberg J."/>
            <person name="Griggs A."/>
            <person name="Gujja S."/>
            <person name="Hansen M."/>
            <person name="Howarth C."/>
            <person name="Imamovic A."/>
            <person name="Larimer J."/>
            <person name="McCowan C."/>
            <person name="Montmayeur A."/>
            <person name="Murphy C."/>
            <person name="Neiman D."/>
            <person name="Pearson M."/>
            <person name="Priest M."/>
            <person name="Roberts A."/>
            <person name="Saif S."/>
            <person name="Shea T."/>
            <person name="Sisk P."/>
            <person name="Sykes S."/>
            <person name="Wortman J."/>
            <person name="Nusbaum C."/>
            <person name="Birren B."/>
        </authorList>
    </citation>
    <scope>NUCLEOTIDE SEQUENCE [LARGE SCALE GENOMIC DNA]</scope>
    <source>
        <strain evidence="3">race PST-78</strain>
    </source>
</reference>
<dbReference type="EMBL" id="AJIL01000133">
    <property type="protein sequence ID" value="KNE93641.1"/>
    <property type="molecule type" value="Genomic_DNA"/>
</dbReference>
<protein>
    <submittedName>
        <fullName evidence="2">Uncharacterized protein</fullName>
    </submittedName>
</protein>
<dbReference type="Proteomes" id="UP000054564">
    <property type="component" value="Unassembled WGS sequence"/>
</dbReference>
<evidence type="ECO:0000256" key="1">
    <source>
        <dbReference type="SAM" id="MobiDB-lite"/>
    </source>
</evidence>
<accession>A0A0L0V397</accession>
<dbReference type="AlphaFoldDB" id="A0A0L0V397"/>
<evidence type="ECO:0000313" key="3">
    <source>
        <dbReference type="Proteomes" id="UP000054564"/>
    </source>
</evidence>
<feature type="compositionally biased region" description="Basic and acidic residues" evidence="1">
    <location>
        <begin position="109"/>
        <end position="118"/>
    </location>
</feature>
<organism evidence="2 3">
    <name type="scientific">Puccinia striiformis f. sp. tritici PST-78</name>
    <dbReference type="NCBI Taxonomy" id="1165861"/>
    <lineage>
        <taxon>Eukaryota</taxon>
        <taxon>Fungi</taxon>
        <taxon>Dikarya</taxon>
        <taxon>Basidiomycota</taxon>
        <taxon>Pucciniomycotina</taxon>
        <taxon>Pucciniomycetes</taxon>
        <taxon>Pucciniales</taxon>
        <taxon>Pucciniaceae</taxon>
        <taxon>Puccinia</taxon>
    </lineage>
</organism>
<keyword evidence="3" id="KW-1185">Reference proteome</keyword>
<evidence type="ECO:0000313" key="2">
    <source>
        <dbReference type="EMBL" id="KNE93641.1"/>
    </source>
</evidence>